<dbReference type="Gene3D" id="1.20.5.650">
    <property type="entry name" value="Single helix bin"/>
    <property type="match status" value="1"/>
</dbReference>
<reference evidence="15" key="1">
    <citation type="submission" date="2020-03" db="EMBL/GenBank/DDBJ databases">
        <title>Transcriptomic Profiling of the Digestive Tract of the Rat Flea, Xenopsylla cheopis, Following Blood Feeding and Infection with Yersinia pestis.</title>
        <authorList>
            <person name="Bland D.M."/>
            <person name="Martens C.A."/>
            <person name="Virtaneva K."/>
            <person name="Kanakabandi K."/>
            <person name="Long D."/>
            <person name="Rosenke R."/>
            <person name="Saturday G.A."/>
            <person name="Hoyt F.H."/>
            <person name="Bruno D.P."/>
            <person name="Ribeiro J.M.C."/>
            <person name="Hinnebusch J."/>
        </authorList>
    </citation>
    <scope>NUCLEOTIDE SEQUENCE</scope>
</reference>
<keyword evidence="9" id="KW-0804">Transcription</keyword>
<dbReference type="CDD" id="cd20553">
    <property type="entry name" value="CYCLIN_TFIIIB90_rpt1"/>
    <property type="match status" value="1"/>
</dbReference>
<keyword evidence="10" id="KW-0539">Nucleus</keyword>
<feature type="compositionally biased region" description="Acidic residues" evidence="13">
    <location>
        <begin position="635"/>
        <end position="645"/>
    </location>
</feature>
<evidence type="ECO:0000256" key="7">
    <source>
        <dbReference type="ARBA" id="ARBA00023015"/>
    </source>
</evidence>
<dbReference type="FunFam" id="1.10.472.10:FF:000007">
    <property type="entry name" value="Transcription factor IIIB 90 kDa subunit"/>
    <property type="match status" value="1"/>
</dbReference>
<evidence type="ECO:0000256" key="10">
    <source>
        <dbReference type="ARBA" id="ARBA00023242"/>
    </source>
</evidence>
<feature type="compositionally biased region" description="Low complexity" evidence="13">
    <location>
        <begin position="546"/>
        <end position="570"/>
    </location>
</feature>
<dbReference type="PANTHER" id="PTHR11618:SF4">
    <property type="entry name" value="TRANSCRIPTION FACTOR IIIB 90 KDA SUBUNIT"/>
    <property type="match status" value="1"/>
</dbReference>
<keyword evidence="8" id="KW-0010">Activator</keyword>
<evidence type="ECO:0000259" key="14">
    <source>
        <dbReference type="PROSITE" id="PS51134"/>
    </source>
</evidence>
<evidence type="ECO:0000313" key="15">
    <source>
        <dbReference type="EMBL" id="NOV44577.1"/>
    </source>
</evidence>
<evidence type="ECO:0000256" key="11">
    <source>
        <dbReference type="ARBA" id="ARBA00031009"/>
    </source>
</evidence>
<accession>A0A6M2DIB7</accession>
<dbReference type="AlphaFoldDB" id="A0A6M2DIB7"/>
<evidence type="ECO:0000256" key="2">
    <source>
        <dbReference type="ARBA" id="ARBA00010857"/>
    </source>
</evidence>
<dbReference type="FunFam" id="2.20.25.10:FF:000012">
    <property type="entry name" value="Putative transcription factor IIIB 90 kDa subunit"/>
    <property type="match status" value="1"/>
</dbReference>
<dbReference type="GO" id="GO:0070897">
    <property type="term" value="P:transcription preinitiation complex assembly"/>
    <property type="evidence" value="ECO:0007669"/>
    <property type="project" value="InterPro"/>
</dbReference>
<dbReference type="CDD" id="cd20554">
    <property type="entry name" value="CYCLIN_TFIIIB90_rpt2"/>
    <property type="match status" value="1"/>
</dbReference>
<feature type="domain" description="TFIIB-type" evidence="14">
    <location>
        <begin position="2"/>
        <end position="33"/>
    </location>
</feature>
<dbReference type="SUPFAM" id="SSF47954">
    <property type="entry name" value="Cyclin-like"/>
    <property type="match status" value="2"/>
</dbReference>
<dbReference type="Pfam" id="PF08271">
    <property type="entry name" value="Zn_Ribbon_TF"/>
    <property type="match status" value="1"/>
</dbReference>
<evidence type="ECO:0000256" key="8">
    <source>
        <dbReference type="ARBA" id="ARBA00023159"/>
    </source>
</evidence>
<dbReference type="InterPro" id="IPR000812">
    <property type="entry name" value="TFIIB"/>
</dbReference>
<dbReference type="InterPro" id="IPR013763">
    <property type="entry name" value="Cyclin-like_dom"/>
</dbReference>
<keyword evidence="15" id="KW-0648">Protein biosynthesis</keyword>
<feature type="compositionally biased region" description="Polar residues" evidence="13">
    <location>
        <begin position="523"/>
        <end position="533"/>
    </location>
</feature>
<dbReference type="GO" id="GO:0000995">
    <property type="term" value="F:RNA polymerase III general transcription initiation factor activity"/>
    <property type="evidence" value="ECO:0007669"/>
    <property type="project" value="TreeGrafter"/>
</dbReference>
<dbReference type="InterPro" id="IPR036915">
    <property type="entry name" value="Cyclin-like_sf"/>
</dbReference>
<dbReference type="GO" id="GO:0005634">
    <property type="term" value="C:nucleus"/>
    <property type="evidence" value="ECO:0007669"/>
    <property type="project" value="UniProtKB-SubCell"/>
</dbReference>
<dbReference type="GO" id="GO:0008270">
    <property type="term" value="F:zinc ion binding"/>
    <property type="evidence" value="ECO:0007669"/>
    <property type="project" value="UniProtKB-KW"/>
</dbReference>
<feature type="region of interest" description="Disordered" evidence="13">
    <location>
        <begin position="464"/>
        <end position="491"/>
    </location>
</feature>
<keyword evidence="3" id="KW-0479">Metal-binding</keyword>
<keyword evidence="6" id="KW-0862">Zinc</keyword>
<dbReference type="InterPro" id="IPR013137">
    <property type="entry name" value="Znf_TFIIB"/>
</dbReference>
<evidence type="ECO:0000256" key="3">
    <source>
        <dbReference type="ARBA" id="ARBA00022723"/>
    </source>
</evidence>
<dbReference type="SMART" id="SM00385">
    <property type="entry name" value="CYCLIN"/>
    <property type="match status" value="2"/>
</dbReference>
<dbReference type="Gene3D" id="2.20.25.10">
    <property type="match status" value="1"/>
</dbReference>
<dbReference type="GO" id="GO:0001006">
    <property type="term" value="F:RNA polymerase III type 3 promoter sequence-specific DNA binding"/>
    <property type="evidence" value="ECO:0007669"/>
    <property type="project" value="TreeGrafter"/>
</dbReference>
<comment type="similarity">
    <text evidence="2">Belongs to the TFIIB family.</text>
</comment>
<keyword evidence="7" id="KW-0805">Transcription regulation</keyword>
<dbReference type="FunFam" id="1.10.472.10:FF:000002">
    <property type="entry name" value="Transcription factor IIIB 90 kDa subunit"/>
    <property type="match status" value="1"/>
</dbReference>
<proteinExistence type="inferred from homology"/>
<dbReference type="Pfam" id="PF00382">
    <property type="entry name" value="TFIIB"/>
    <property type="match status" value="2"/>
</dbReference>
<feature type="compositionally biased region" description="Basic residues" evidence="13">
    <location>
        <begin position="475"/>
        <end position="486"/>
    </location>
</feature>
<dbReference type="PANTHER" id="PTHR11618">
    <property type="entry name" value="TRANSCRIPTION INITIATION FACTOR IIB-RELATED"/>
    <property type="match status" value="1"/>
</dbReference>
<dbReference type="Pfam" id="PF07741">
    <property type="entry name" value="BRF1"/>
    <property type="match status" value="1"/>
</dbReference>
<protein>
    <recommendedName>
        <fullName evidence="11">B-related factor 1</fullName>
    </recommendedName>
</protein>
<evidence type="ECO:0000256" key="12">
    <source>
        <dbReference type="PROSITE-ProRule" id="PRU00469"/>
    </source>
</evidence>
<evidence type="ECO:0000256" key="9">
    <source>
        <dbReference type="ARBA" id="ARBA00023163"/>
    </source>
</evidence>
<feature type="compositionally biased region" description="Acidic residues" evidence="13">
    <location>
        <begin position="602"/>
        <end position="615"/>
    </location>
</feature>
<comment type="subcellular location">
    <subcellularLocation>
        <location evidence="1">Nucleus</location>
    </subcellularLocation>
</comment>
<sequence length="645" mass="72356">MSGKKCQNCGSTDIEVDTARGDAVCTNCGSVLEDNIIVAEVQFEENAHGGSTALGKFVSAESKGGATGYGASFVGIGTESREITLRRARQGITQLCQQLHLNNHCIEMACNFFKMALARQLTRGRSSTHVHAACVYMTCRTEGTAHLLIDISDVLQICCYELGRIYLKISQALCIKIPSIDPCLYILRFANKLEFGDKTHEVSTTALRLVQRMKRDSIHSGRRPSGLCGAALLIAARMHDFNRVPADVVRIVKVHETTIRKRLMEFGDTPSSSLTLDEFMTIDLESEQDPPAFKAARKKDKDRLAKFQEENNEEFTELQKEINRQIELRTKKRKRLPQNLVGEVVDNLPDQNIDTNTFINQCTMNVIEEIINDDEINLPQQKPSKPEGLPPNIAHMLMTPDQVLETEKKREAEQIANTQFDLESIDDADLDQYILSAEEAKSKEDSWNKINKNFLLEQEARRLKAEQEKEQGKPEKKKRKSTKKKSIGPSATAAEAIEKMLQEKKISSKINYDILKSLTQSTLAEDSNKQGNELLSLETFTPVIKSYRTPSSTSTTTSRSRSSKRTSTISKADKRTSAIDFLAVTPAPVEQVDKPCDQPNEQPDDLEDDYYEPEPEPAAKPEEHSSLASMLNQGDGDEYDYEDDY</sequence>
<keyword evidence="4" id="KW-0677">Repeat</keyword>
<feature type="region of interest" description="Disordered" evidence="13">
    <location>
        <begin position="523"/>
        <end position="645"/>
    </location>
</feature>
<evidence type="ECO:0000256" key="4">
    <source>
        <dbReference type="ARBA" id="ARBA00022737"/>
    </source>
</evidence>
<feature type="compositionally biased region" description="Basic and acidic residues" evidence="13">
    <location>
        <begin position="464"/>
        <end position="474"/>
    </location>
</feature>
<dbReference type="GO" id="GO:0017025">
    <property type="term" value="F:TBP-class protein binding"/>
    <property type="evidence" value="ECO:0007669"/>
    <property type="project" value="InterPro"/>
</dbReference>
<name>A0A6M2DIB7_XENCH</name>
<evidence type="ECO:0000256" key="13">
    <source>
        <dbReference type="SAM" id="MobiDB-lite"/>
    </source>
</evidence>
<dbReference type="InterPro" id="IPR013150">
    <property type="entry name" value="TFIIB_cyclin"/>
</dbReference>
<evidence type="ECO:0000256" key="6">
    <source>
        <dbReference type="ARBA" id="ARBA00022833"/>
    </source>
</evidence>
<dbReference type="SUPFAM" id="SSF57783">
    <property type="entry name" value="Zinc beta-ribbon"/>
    <property type="match status" value="1"/>
</dbReference>
<dbReference type="InterPro" id="IPR011665">
    <property type="entry name" value="BRF1_TBP-bd_dom"/>
</dbReference>
<dbReference type="PROSITE" id="PS51134">
    <property type="entry name" value="ZF_TFIIB"/>
    <property type="match status" value="1"/>
</dbReference>
<dbReference type="GO" id="GO:0000126">
    <property type="term" value="C:transcription factor TFIIIB complex"/>
    <property type="evidence" value="ECO:0007669"/>
    <property type="project" value="TreeGrafter"/>
</dbReference>
<dbReference type="PRINTS" id="PR00685">
    <property type="entry name" value="TIFACTORIIB"/>
</dbReference>
<keyword evidence="15" id="KW-0396">Initiation factor</keyword>
<dbReference type="GO" id="GO:0003743">
    <property type="term" value="F:translation initiation factor activity"/>
    <property type="evidence" value="ECO:0007669"/>
    <property type="project" value="UniProtKB-KW"/>
</dbReference>
<organism evidence="15">
    <name type="scientific">Xenopsylla cheopis</name>
    <name type="common">Oriental rat flea</name>
    <name type="synonym">Pulex cheopis</name>
    <dbReference type="NCBI Taxonomy" id="163159"/>
    <lineage>
        <taxon>Eukaryota</taxon>
        <taxon>Metazoa</taxon>
        <taxon>Ecdysozoa</taxon>
        <taxon>Arthropoda</taxon>
        <taxon>Hexapoda</taxon>
        <taxon>Insecta</taxon>
        <taxon>Pterygota</taxon>
        <taxon>Neoptera</taxon>
        <taxon>Endopterygota</taxon>
        <taxon>Siphonaptera</taxon>
        <taxon>Pulicidae</taxon>
        <taxon>Xenopsyllinae</taxon>
        <taxon>Xenopsylla</taxon>
    </lineage>
</organism>
<evidence type="ECO:0000256" key="5">
    <source>
        <dbReference type="ARBA" id="ARBA00022771"/>
    </source>
</evidence>
<dbReference type="Gene3D" id="1.10.472.10">
    <property type="entry name" value="Cyclin-like"/>
    <property type="match status" value="2"/>
</dbReference>
<keyword evidence="5 12" id="KW-0863">Zinc-finger</keyword>
<dbReference type="EMBL" id="GIIL01000851">
    <property type="protein sequence ID" value="NOV44577.1"/>
    <property type="molecule type" value="Transcribed_RNA"/>
</dbReference>
<evidence type="ECO:0000256" key="1">
    <source>
        <dbReference type="ARBA" id="ARBA00004123"/>
    </source>
</evidence>
<dbReference type="GO" id="GO:0097550">
    <property type="term" value="C:transcription preinitiation complex"/>
    <property type="evidence" value="ECO:0007669"/>
    <property type="project" value="TreeGrafter"/>
</dbReference>